<accession>A0A3M7SLY8</accession>
<evidence type="ECO:0000313" key="1">
    <source>
        <dbReference type="EMBL" id="RNA36695.1"/>
    </source>
</evidence>
<keyword evidence="2" id="KW-1185">Reference proteome</keyword>
<dbReference type="AlphaFoldDB" id="A0A3M7SLY8"/>
<evidence type="ECO:0000313" key="2">
    <source>
        <dbReference type="Proteomes" id="UP000276133"/>
    </source>
</evidence>
<sequence>MDSLDESVGMGDSDELTDLFGEAGSVPLVMLSFSWLSSLSSEFKLGWDSGPILLRSMRLIELTDGTLYLSQMRSCSSLSLISHANMPGSLCLYSLILPTTFGVVTRGLLPPIAPGNMLPVSW</sequence>
<reference evidence="1 2" key="1">
    <citation type="journal article" date="2018" name="Sci. Rep.">
        <title>Genomic signatures of local adaptation to the degree of environmental predictability in rotifers.</title>
        <authorList>
            <person name="Franch-Gras L."/>
            <person name="Hahn C."/>
            <person name="Garcia-Roger E.M."/>
            <person name="Carmona M.J."/>
            <person name="Serra M."/>
            <person name="Gomez A."/>
        </authorList>
    </citation>
    <scope>NUCLEOTIDE SEQUENCE [LARGE SCALE GENOMIC DNA]</scope>
    <source>
        <strain evidence="1">HYR1</strain>
    </source>
</reference>
<organism evidence="1 2">
    <name type="scientific">Brachionus plicatilis</name>
    <name type="common">Marine rotifer</name>
    <name type="synonym">Brachionus muelleri</name>
    <dbReference type="NCBI Taxonomy" id="10195"/>
    <lineage>
        <taxon>Eukaryota</taxon>
        <taxon>Metazoa</taxon>
        <taxon>Spiralia</taxon>
        <taxon>Gnathifera</taxon>
        <taxon>Rotifera</taxon>
        <taxon>Eurotatoria</taxon>
        <taxon>Monogononta</taxon>
        <taxon>Pseudotrocha</taxon>
        <taxon>Ploima</taxon>
        <taxon>Brachionidae</taxon>
        <taxon>Brachionus</taxon>
    </lineage>
</organism>
<dbReference type="EMBL" id="REGN01001139">
    <property type="protein sequence ID" value="RNA36695.1"/>
    <property type="molecule type" value="Genomic_DNA"/>
</dbReference>
<dbReference type="Proteomes" id="UP000276133">
    <property type="component" value="Unassembled WGS sequence"/>
</dbReference>
<gene>
    <name evidence="1" type="ORF">BpHYR1_011344</name>
</gene>
<name>A0A3M7SLY8_BRAPC</name>
<proteinExistence type="predicted"/>
<protein>
    <submittedName>
        <fullName evidence="1">Uncharacterized protein</fullName>
    </submittedName>
</protein>
<comment type="caution">
    <text evidence="1">The sequence shown here is derived from an EMBL/GenBank/DDBJ whole genome shotgun (WGS) entry which is preliminary data.</text>
</comment>